<feature type="transmembrane region" description="Helical" evidence="1">
    <location>
        <begin position="50"/>
        <end position="70"/>
    </location>
</feature>
<reference evidence="2 3" key="1">
    <citation type="submission" date="2017-04" db="EMBL/GenBank/DDBJ databases">
        <authorList>
            <person name="Afonso C.L."/>
            <person name="Miller P.J."/>
            <person name="Scott M.A."/>
            <person name="Spackman E."/>
            <person name="Goraichik I."/>
            <person name="Dimitrov K.M."/>
            <person name="Suarez D.L."/>
            <person name="Swayne D.E."/>
        </authorList>
    </citation>
    <scope>NUCLEOTIDE SEQUENCE [LARGE SCALE GENOMIC DNA]</scope>
    <source>
        <strain evidence="2 3">DSM 26133</strain>
    </source>
</reference>
<organism evidence="2 3">
    <name type="scientific">Reichenbachiella faecimaris</name>
    <dbReference type="NCBI Taxonomy" id="692418"/>
    <lineage>
        <taxon>Bacteria</taxon>
        <taxon>Pseudomonadati</taxon>
        <taxon>Bacteroidota</taxon>
        <taxon>Cytophagia</taxon>
        <taxon>Cytophagales</taxon>
        <taxon>Reichenbachiellaceae</taxon>
        <taxon>Reichenbachiella</taxon>
    </lineage>
</organism>
<dbReference type="EMBL" id="FWYF01000001">
    <property type="protein sequence ID" value="SMD31882.1"/>
    <property type="molecule type" value="Genomic_DNA"/>
</dbReference>
<keyword evidence="1" id="KW-0812">Transmembrane</keyword>
<keyword evidence="1" id="KW-1133">Transmembrane helix</keyword>
<dbReference type="AlphaFoldDB" id="A0A1W2G606"/>
<evidence type="ECO:0000256" key="1">
    <source>
        <dbReference type="SAM" id="Phobius"/>
    </source>
</evidence>
<evidence type="ECO:0000313" key="2">
    <source>
        <dbReference type="EMBL" id="SMD31882.1"/>
    </source>
</evidence>
<proteinExistence type="predicted"/>
<dbReference type="RefSeq" id="WP_084370575.1">
    <property type="nucleotide sequence ID" value="NZ_FWYF01000001.1"/>
</dbReference>
<feature type="transmembrane region" description="Helical" evidence="1">
    <location>
        <begin position="7"/>
        <end position="27"/>
    </location>
</feature>
<protein>
    <recommendedName>
        <fullName evidence="4">DUF1648 domain-containing protein</fullName>
    </recommendedName>
</protein>
<sequence length="154" mass="17845">MIKVTKLLYTLSIFVFLAILLYVYAFLPDQIGVFFESNGDASVLIQRADFFYAALGLFVLTNGAILLYRKMNRGHLNLGKTDFEDMSSAELVYHWLMGLSFVINVIYIFSIMFVGMYHNSEHFDITNYVALIYIGPILLAGWIFWFIYLQFSKK</sequence>
<gene>
    <name evidence="2" type="ORF">SAMN04488029_0220</name>
</gene>
<accession>A0A1W2G606</accession>
<evidence type="ECO:0008006" key="4">
    <source>
        <dbReference type="Google" id="ProtNLM"/>
    </source>
</evidence>
<dbReference type="Proteomes" id="UP000192472">
    <property type="component" value="Unassembled WGS sequence"/>
</dbReference>
<dbReference type="STRING" id="692418.SAMN04488029_0220"/>
<evidence type="ECO:0000313" key="3">
    <source>
        <dbReference type="Proteomes" id="UP000192472"/>
    </source>
</evidence>
<keyword evidence="1" id="KW-0472">Membrane</keyword>
<feature type="transmembrane region" description="Helical" evidence="1">
    <location>
        <begin position="91"/>
        <end position="116"/>
    </location>
</feature>
<feature type="transmembrane region" description="Helical" evidence="1">
    <location>
        <begin position="128"/>
        <end position="149"/>
    </location>
</feature>
<keyword evidence="3" id="KW-1185">Reference proteome</keyword>
<dbReference type="OrthoDB" id="981909at2"/>
<name>A0A1W2G606_REIFA</name>